<evidence type="ECO:0000313" key="2">
    <source>
        <dbReference type="EMBL" id="KAK3921740.1"/>
    </source>
</evidence>
<protein>
    <submittedName>
        <fullName evidence="2">Cytosol aminopeptidase</fullName>
    </submittedName>
</protein>
<name>A0AAE1LJH2_9NEOP</name>
<evidence type="ECO:0000313" key="3">
    <source>
        <dbReference type="Proteomes" id="UP001219518"/>
    </source>
</evidence>
<dbReference type="GO" id="GO:0004177">
    <property type="term" value="F:aminopeptidase activity"/>
    <property type="evidence" value="ECO:0007669"/>
    <property type="project" value="UniProtKB-KW"/>
</dbReference>
<feature type="region of interest" description="Disordered" evidence="1">
    <location>
        <begin position="162"/>
        <end position="198"/>
    </location>
</feature>
<keyword evidence="3" id="KW-1185">Reference proteome</keyword>
<dbReference type="EMBL" id="JAHWGI010001048">
    <property type="protein sequence ID" value="KAK3921740.1"/>
    <property type="molecule type" value="Genomic_DNA"/>
</dbReference>
<evidence type="ECO:0000256" key="1">
    <source>
        <dbReference type="SAM" id="MobiDB-lite"/>
    </source>
</evidence>
<comment type="caution">
    <text evidence="2">The sequence shown here is derived from an EMBL/GenBank/DDBJ whole genome shotgun (WGS) entry which is preliminary data.</text>
</comment>
<reference evidence="2" key="2">
    <citation type="journal article" date="2023" name="BMC Genomics">
        <title>Pest status, molecular evolution, and epigenetic factors derived from the genome assembly of Frankliniella fusca, a thysanopteran phytovirus vector.</title>
        <authorList>
            <person name="Catto M.A."/>
            <person name="Labadie P.E."/>
            <person name="Jacobson A.L."/>
            <person name="Kennedy G.G."/>
            <person name="Srinivasan R."/>
            <person name="Hunt B.G."/>
        </authorList>
    </citation>
    <scope>NUCLEOTIDE SEQUENCE</scope>
    <source>
        <strain evidence="2">PL_HMW_Pooled</strain>
    </source>
</reference>
<sequence>MSRVSVQYGNLARAASRQRCSGAAAFLSIHLARTRIWSSLRECRESLFCTRIMGSVERPCTVRNSCTEANFALQLKGWRENMENFCGSKPPEGGCGSRQAQGFYPLWQPTASVFHGNRRFADCDPIAQFDRFDPRTTIGLPLEVRAVSRALDFLIPVSEALPQRGTRDSNPQPRVPTRSQNRKRPNAQSHRANGGEYPALTVADGASMMRVPEHWAWTQAERGAAREEGVAGAPGALPGPGPGPGPGQAAAVWNASAPAAVPGEDDDSGRDERLAQVARFDLGKMSAAGPGLLESAPAREQVAAEKRPKRFSPFGFIEQLWHYTSNWTIPVAVTLREKQRARQQCSQHYVHPEKRGLELTKRNFGIDPSPFSP</sequence>
<proteinExistence type="predicted"/>
<dbReference type="Proteomes" id="UP001219518">
    <property type="component" value="Unassembled WGS sequence"/>
</dbReference>
<organism evidence="2 3">
    <name type="scientific">Frankliniella fusca</name>
    <dbReference type="NCBI Taxonomy" id="407009"/>
    <lineage>
        <taxon>Eukaryota</taxon>
        <taxon>Metazoa</taxon>
        <taxon>Ecdysozoa</taxon>
        <taxon>Arthropoda</taxon>
        <taxon>Hexapoda</taxon>
        <taxon>Insecta</taxon>
        <taxon>Pterygota</taxon>
        <taxon>Neoptera</taxon>
        <taxon>Paraneoptera</taxon>
        <taxon>Thysanoptera</taxon>
        <taxon>Terebrantia</taxon>
        <taxon>Thripoidea</taxon>
        <taxon>Thripidae</taxon>
        <taxon>Frankliniella</taxon>
    </lineage>
</organism>
<keyword evidence="2" id="KW-0645">Protease</keyword>
<accession>A0AAE1LJH2</accession>
<gene>
    <name evidence="2" type="ORF">KUF71_010925</name>
</gene>
<feature type="region of interest" description="Disordered" evidence="1">
    <location>
        <begin position="221"/>
        <end position="249"/>
    </location>
</feature>
<keyword evidence="2" id="KW-0031">Aminopeptidase</keyword>
<keyword evidence="2" id="KW-0378">Hydrolase</keyword>
<reference evidence="2" key="1">
    <citation type="submission" date="2021-07" db="EMBL/GenBank/DDBJ databases">
        <authorList>
            <person name="Catto M.A."/>
            <person name="Jacobson A."/>
            <person name="Kennedy G."/>
            <person name="Labadie P."/>
            <person name="Hunt B.G."/>
            <person name="Srinivasan R."/>
        </authorList>
    </citation>
    <scope>NUCLEOTIDE SEQUENCE</scope>
    <source>
        <strain evidence="2">PL_HMW_Pooled</strain>
        <tissue evidence="2">Head</tissue>
    </source>
</reference>
<dbReference type="AlphaFoldDB" id="A0AAE1LJH2"/>